<protein>
    <recommendedName>
        <fullName evidence="5">DUF1670 domain-containing protein</fullName>
    </recommendedName>
</protein>
<dbReference type="Pfam" id="PF07900">
    <property type="entry name" value="DUF1670"/>
    <property type="match status" value="1"/>
</dbReference>
<name>A0A1I0CRM4_9FIRM</name>
<evidence type="ECO:0000313" key="3">
    <source>
        <dbReference type="Proteomes" id="UP000198612"/>
    </source>
</evidence>
<dbReference type="Proteomes" id="UP000199519">
    <property type="component" value="Unassembled WGS sequence"/>
</dbReference>
<dbReference type="AlphaFoldDB" id="A0A1I0CRM4"/>
<dbReference type="EMBL" id="FNBJ01000042">
    <property type="protein sequence ID" value="SDG05952.1"/>
    <property type="molecule type" value="Genomic_DNA"/>
</dbReference>
<accession>A0A1I0CRM4</accession>
<organism evidence="2 3">
    <name type="scientific">Halanaerobium congolense</name>
    <dbReference type="NCBI Taxonomy" id="54121"/>
    <lineage>
        <taxon>Bacteria</taxon>
        <taxon>Bacillati</taxon>
        <taxon>Bacillota</taxon>
        <taxon>Clostridia</taxon>
        <taxon>Halanaerobiales</taxon>
        <taxon>Halanaerobiaceae</taxon>
        <taxon>Halanaerobium</taxon>
    </lineage>
</organism>
<evidence type="ECO:0000313" key="4">
    <source>
        <dbReference type="Proteomes" id="UP000199519"/>
    </source>
</evidence>
<evidence type="ECO:0000313" key="1">
    <source>
        <dbReference type="EMBL" id="SDG05952.1"/>
    </source>
</evidence>
<keyword evidence="4" id="KW-1185">Reference proteome</keyword>
<dbReference type="InterPro" id="IPR012872">
    <property type="entry name" value="DUF1670"/>
</dbReference>
<dbReference type="RefSeq" id="WP_089720900.1">
    <property type="nucleotide sequence ID" value="NZ_FNBJ01000042.1"/>
</dbReference>
<proteinExistence type="predicted"/>
<sequence length="257" mass="30086">MRQDPFANLDKKTFRQAIIELLESEYKLLGSHKILELIANDIVELEYKYHPRKKTNQFGSLSWVATSEQNNKPKLGQKREEYKQEVIELPYVTEEDIELKRQNVSKTEHDIIRIARLTKAAKKQGTMLTVEELAAIMNRSTVTISKRIGEYHDTHDDVLPLKGYILDMGRGTTHKKAIIELYEQKVQPPDIARKTDHSLNAVDRYIKDYERVKFLIRRGISITQIKHMTGRGASVIKQYRKLIEKYHPEYFDSDNDK</sequence>
<evidence type="ECO:0000313" key="2">
    <source>
        <dbReference type="EMBL" id="SET22420.1"/>
    </source>
</evidence>
<dbReference type="EMBL" id="FOHG01000043">
    <property type="protein sequence ID" value="SET22420.1"/>
    <property type="molecule type" value="Genomic_DNA"/>
</dbReference>
<dbReference type="Proteomes" id="UP000198612">
    <property type="component" value="Unassembled WGS sequence"/>
</dbReference>
<gene>
    <name evidence="1" type="ORF">SAMN04488598_1422</name>
    <name evidence="2" type="ORF">SAMN04515652_1432</name>
</gene>
<reference evidence="3 4" key="1">
    <citation type="submission" date="2016-10" db="EMBL/GenBank/DDBJ databases">
        <authorList>
            <person name="Varghese N."/>
            <person name="Submissions S."/>
        </authorList>
    </citation>
    <scope>NUCLEOTIDE SEQUENCE [LARGE SCALE GENOMIC DNA]</scope>
    <source>
        <strain evidence="1 4">WG2</strain>
        <strain evidence="2 3">WG5</strain>
    </source>
</reference>
<evidence type="ECO:0008006" key="5">
    <source>
        <dbReference type="Google" id="ProtNLM"/>
    </source>
</evidence>